<reference evidence="2 3" key="1">
    <citation type="journal article" date="2018" name="Sci. Rep.">
        <title>Characterization of LE3 and LE4, the only lytic phages known to infect the spirochete Leptospira.</title>
        <authorList>
            <person name="Schiettekatte O."/>
            <person name="Vincent A.T."/>
            <person name="Malosse C."/>
            <person name="Lechat P."/>
            <person name="Chamot-Rooke J."/>
            <person name="Veyrier F.J."/>
            <person name="Picardeau M."/>
            <person name="Bourhy P."/>
        </authorList>
    </citation>
    <scope>NUCLEOTIDE SEQUENCE [LARGE SCALE GENOMIC DNA]</scope>
</reference>
<name>A0A343LE35_9CAUD</name>
<dbReference type="RefSeq" id="YP_009835441.1">
    <property type="nucleotide sequence ID" value="NC_048678.1"/>
</dbReference>
<keyword evidence="1" id="KW-0812">Transmembrane</keyword>
<keyword evidence="1" id="KW-0472">Membrane</keyword>
<dbReference type="GeneID" id="55605513"/>
<dbReference type="Proteomes" id="UP000259602">
    <property type="component" value="Segment"/>
</dbReference>
<protein>
    <submittedName>
        <fullName evidence="2">Uncharacterized protein</fullName>
    </submittedName>
</protein>
<keyword evidence="1" id="KW-1133">Transmembrane helix</keyword>
<dbReference type="EMBL" id="MF974396">
    <property type="protein sequence ID" value="ATN94945.1"/>
    <property type="molecule type" value="Genomic_DNA"/>
</dbReference>
<accession>A0A343LE35</accession>
<feature type="transmembrane region" description="Helical" evidence="1">
    <location>
        <begin position="71"/>
        <end position="88"/>
    </location>
</feature>
<organism evidence="2 3">
    <name type="scientific">Leptospira phage LE3</name>
    <dbReference type="NCBI Taxonomy" id="2041382"/>
    <lineage>
        <taxon>Viruses</taxon>
        <taxon>Duplodnaviria</taxon>
        <taxon>Heunggongvirae</taxon>
        <taxon>Uroviricota</taxon>
        <taxon>Caudoviricetes</taxon>
        <taxon>Nylescharonvirus</taxon>
        <taxon>Nylescharonvirus LE3</taxon>
    </lineage>
</organism>
<evidence type="ECO:0000313" key="2">
    <source>
        <dbReference type="EMBL" id="ATN94945.1"/>
    </source>
</evidence>
<keyword evidence="3" id="KW-1185">Reference proteome</keyword>
<dbReference type="KEGG" id="vg:55605513"/>
<evidence type="ECO:0000256" key="1">
    <source>
        <dbReference type="SAM" id="Phobius"/>
    </source>
</evidence>
<sequence length="120" mass="13561">MIEFGGVQINLYYILVVTMIGHLIFDVFKFKAESWLKNVLMFVIATVVSILSLMVSYYARDKAIDELIIEAEANFLNFLIAVGYYASFTKYISKLIARKTDGPIETNSNQSEGNSNSKEV</sequence>
<feature type="transmembrane region" description="Helical" evidence="1">
    <location>
        <begin position="40"/>
        <end position="59"/>
    </location>
</feature>
<feature type="transmembrane region" description="Helical" evidence="1">
    <location>
        <begin position="12"/>
        <end position="28"/>
    </location>
</feature>
<proteinExistence type="predicted"/>
<evidence type="ECO:0000313" key="3">
    <source>
        <dbReference type="Proteomes" id="UP000259602"/>
    </source>
</evidence>